<feature type="signal peptide" evidence="1">
    <location>
        <begin position="1"/>
        <end position="34"/>
    </location>
</feature>
<dbReference type="KEGG" id="maga:Mag101_03970"/>
<dbReference type="EMBL" id="CP019650">
    <property type="protein sequence ID" value="AQQ66888.1"/>
    <property type="molecule type" value="Genomic_DNA"/>
</dbReference>
<keyword evidence="1" id="KW-0732">Signal</keyword>
<accession>A0A1Q2M2W8</accession>
<reference evidence="2" key="1">
    <citation type="submission" date="2017-02" db="EMBL/GenBank/DDBJ databases">
        <title>Genome of Microbulbifer agarilyticus GP101.</title>
        <authorList>
            <person name="Jung J."/>
            <person name="Bae S.S."/>
            <person name="Baek K."/>
        </authorList>
    </citation>
    <scope>NUCLEOTIDE SEQUENCE [LARGE SCALE GENOMIC DNA]</scope>
    <source>
        <strain evidence="2">GP101</strain>
    </source>
</reference>
<protein>
    <recommendedName>
        <fullName evidence="4">DUF11 domain-containing protein</fullName>
    </recommendedName>
</protein>
<dbReference type="STRING" id="260552.Mag101_03970"/>
<keyword evidence="3" id="KW-1185">Reference proteome</keyword>
<evidence type="ECO:0000313" key="2">
    <source>
        <dbReference type="EMBL" id="AQQ66888.1"/>
    </source>
</evidence>
<evidence type="ECO:0008006" key="4">
    <source>
        <dbReference type="Google" id="ProtNLM"/>
    </source>
</evidence>
<proteinExistence type="predicted"/>
<feature type="chain" id="PRO_5012546572" description="DUF11 domain-containing protein" evidence="1">
    <location>
        <begin position="35"/>
        <end position="794"/>
    </location>
</feature>
<dbReference type="RefSeq" id="WP_077401104.1">
    <property type="nucleotide sequence ID" value="NZ_CP019650.1"/>
</dbReference>
<dbReference type="Proteomes" id="UP000188219">
    <property type="component" value="Chromosome"/>
</dbReference>
<evidence type="ECO:0000256" key="1">
    <source>
        <dbReference type="SAM" id="SignalP"/>
    </source>
</evidence>
<organism evidence="2 3">
    <name type="scientific">Microbulbifer agarilyticus</name>
    <dbReference type="NCBI Taxonomy" id="260552"/>
    <lineage>
        <taxon>Bacteria</taxon>
        <taxon>Pseudomonadati</taxon>
        <taxon>Pseudomonadota</taxon>
        <taxon>Gammaproteobacteria</taxon>
        <taxon>Cellvibrionales</taxon>
        <taxon>Microbulbiferaceae</taxon>
        <taxon>Microbulbifer</taxon>
    </lineage>
</organism>
<evidence type="ECO:0000313" key="3">
    <source>
        <dbReference type="Proteomes" id="UP000188219"/>
    </source>
</evidence>
<sequence>MKSEVTGRKSFTNTLAAVALACVGVLLPVGKASAQSCPNPDIEISHSTSSFCELCSGGQVILTIHNDTNNGPGNDANQAITNIVVQEDLLEVADVLSYLNNSADVSITGAPDPGVVNPSISGSTLQWSFGSGVSIDRNETMTITFDLEAIPGEQEELVNISRALAASVQYDYLNCGGTPESGADTSPGFTLPINEPRPSIAKAGINVDAGMGGGDYADTVYGHEDDGVVWRATFSNAGPVTMEDVKFSDDMTPGTMDILSVCSSQGDAINVANGASASTGSCVDVSARNNSLSDLTAADLGFSLDVANTLNVYFAGRLNDSCNNQTNTLHSLEWGCAVVAPEGGISQSAVGSSPSPDSVTTTLSVLSSDSGGINGGVNYRADYAGIDGSGPVGMRGLVTLTVENLSGGTIKNVRLTDTLPDEYIVDPSYEPDFTINSLYADYDGRVVDFIWENRVNPVAGNQSYLADTDLKAPVFSLHSNGERANGQADQVNLLRHGDIATITFRIVQANQNGSLDYYDRETDLDASGSADPDPAAMGTLQNNVQVEWEDFCNTGGLSHSKDSNFGFTPNPEDLDISMDAPLYIVKDSGTTDLSITIRNNGGHRAHDYYAYVTFGEAMNVVGIPNGCIATANPPQHPDGGAMPVWNDPSFIPASASVYLCSDGNSGLGSIPGGGSRTRTFQVEKNHGATDDDLTFRADIVGEITLANDEPLEYPTAATLALTTPSAQRANNYTLDGVRSKVLGFNLLKSLVPGSCTELSAGNRGGMKKTSLLVKTVVLKSMPVAGLVSGLLAIA</sequence>
<gene>
    <name evidence="2" type="ORF">Mag101_03970</name>
</gene>
<dbReference type="AlphaFoldDB" id="A0A1Q2M2W8"/>
<name>A0A1Q2M2W8_9GAMM</name>